<dbReference type="Pfam" id="PF13242">
    <property type="entry name" value="Hydrolase_like"/>
    <property type="match status" value="1"/>
</dbReference>
<dbReference type="PANTHER" id="PTHR19288">
    <property type="entry name" value="4-NITROPHENYLPHOSPHATASE-RELATED"/>
    <property type="match status" value="1"/>
</dbReference>
<organism evidence="1 2">
    <name type="scientific">Sphaerobacter thermophilus (strain ATCC 49802 / DSM 20745 / KCCM 41009 / NCIMB 13125 / S 6022)</name>
    <dbReference type="NCBI Taxonomy" id="479434"/>
    <lineage>
        <taxon>Bacteria</taxon>
        <taxon>Pseudomonadati</taxon>
        <taxon>Thermomicrobiota</taxon>
        <taxon>Thermomicrobia</taxon>
        <taxon>Sphaerobacterales</taxon>
        <taxon>Sphaerobacterineae</taxon>
        <taxon>Sphaerobacteraceae</taxon>
        <taxon>Sphaerobacter</taxon>
    </lineage>
</organism>
<dbReference type="Gene3D" id="3.40.50.1000">
    <property type="entry name" value="HAD superfamily/HAD-like"/>
    <property type="match status" value="2"/>
</dbReference>
<dbReference type="GO" id="GO:0005737">
    <property type="term" value="C:cytoplasm"/>
    <property type="evidence" value="ECO:0007669"/>
    <property type="project" value="TreeGrafter"/>
</dbReference>
<dbReference type="KEGG" id="sti:Sthe_2822"/>
<keyword evidence="2" id="KW-1185">Reference proteome</keyword>
<gene>
    <name evidence="1" type="ordered locus">Sthe_2822</name>
</gene>
<reference evidence="2" key="1">
    <citation type="submission" date="2009-11" db="EMBL/GenBank/DDBJ databases">
        <title>The complete chromosome 2 of Sphaerobacter thermophilus DSM 20745.</title>
        <authorList>
            <person name="Lucas S."/>
            <person name="Copeland A."/>
            <person name="Lapidus A."/>
            <person name="Glavina del Rio T."/>
            <person name="Dalin E."/>
            <person name="Tice H."/>
            <person name="Bruce D."/>
            <person name="Goodwin L."/>
            <person name="Pitluck S."/>
            <person name="Kyrpides N."/>
            <person name="Mavromatis K."/>
            <person name="Ivanova N."/>
            <person name="Mikhailova N."/>
            <person name="LaButti K.M."/>
            <person name="Clum A."/>
            <person name="Sun H.I."/>
            <person name="Brettin T."/>
            <person name="Detter J.C."/>
            <person name="Han C."/>
            <person name="Larimer F."/>
            <person name="Land M."/>
            <person name="Hauser L."/>
            <person name="Markowitz V."/>
            <person name="Cheng J.F."/>
            <person name="Hugenholtz P."/>
            <person name="Woyke T."/>
            <person name="Wu D."/>
            <person name="Steenblock K."/>
            <person name="Schneider S."/>
            <person name="Pukall R."/>
            <person name="Goeker M."/>
            <person name="Klenk H.P."/>
            <person name="Eisen J.A."/>
        </authorList>
    </citation>
    <scope>NUCLEOTIDE SEQUENCE [LARGE SCALE GENOMIC DNA]</scope>
    <source>
        <strain evidence="2">ATCC 49802 / DSM 20745 / S 6022</strain>
    </source>
</reference>
<dbReference type="GO" id="GO:0016791">
    <property type="term" value="F:phosphatase activity"/>
    <property type="evidence" value="ECO:0007669"/>
    <property type="project" value="TreeGrafter"/>
</dbReference>
<dbReference type="HOGENOM" id="CLU_043473_1_2_0"/>
<dbReference type="InterPro" id="IPR023214">
    <property type="entry name" value="HAD_sf"/>
</dbReference>
<dbReference type="InterPro" id="IPR006357">
    <property type="entry name" value="HAD-SF_hydro_IIA"/>
</dbReference>
<proteinExistence type="predicted"/>
<dbReference type="SUPFAM" id="SSF56784">
    <property type="entry name" value="HAD-like"/>
    <property type="match status" value="1"/>
</dbReference>
<dbReference type="RefSeq" id="WP_012873271.1">
    <property type="nucleotide sequence ID" value="NC_013524.1"/>
</dbReference>
<sequence>MDTQSQHRLQNVLQAKAFVFDVDGTLTVSDGADWRGAVALPGAVDLLTWLRQSGLPYVLFTNGSTEPPAVYAERLRAAGLPIDDWQMITPGVTAAEIIAHEYPGRAVLVLGTDGVRAPLTERRIPIVDPEDAEQAGVVLVGWDTVLTYEQIEAAARAIWSGADLLVTSLAPVFVTKRGPRPGWSGSVAAAITWITGKEARVTGKPALEGLRAIARMLDLQPEDLTLVGDDLDLELRMGHEAGSATVLVRTGTSADAAVTPDVPDLAIPQLTELLTMLQQERN</sequence>
<dbReference type="PANTHER" id="PTHR19288:SF46">
    <property type="entry name" value="HALOACID DEHALOGENASE-LIKE HYDROLASE DOMAIN-CONTAINING PROTEIN 2"/>
    <property type="match status" value="1"/>
</dbReference>
<reference evidence="1 2" key="2">
    <citation type="journal article" date="2010" name="Stand. Genomic Sci.">
        <title>Complete genome sequence of Desulfohalobium retbaense type strain (HR(100)).</title>
        <authorList>
            <person name="Spring S."/>
            <person name="Nolan M."/>
            <person name="Lapidus A."/>
            <person name="Glavina Del Rio T."/>
            <person name="Copeland A."/>
            <person name="Tice H."/>
            <person name="Cheng J.F."/>
            <person name="Lucas S."/>
            <person name="Land M."/>
            <person name="Chen F."/>
            <person name="Bruce D."/>
            <person name="Goodwin L."/>
            <person name="Pitluck S."/>
            <person name="Ivanova N."/>
            <person name="Mavromatis K."/>
            <person name="Mikhailova N."/>
            <person name="Pati A."/>
            <person name="Chen A."/>
            <person name="Palaniappan K."/>
            <person name="Hauser L."/>
            <person name="Chang Y.J."/>
            <person name="Jeffries C.D."/>
            <person name="Munk C."/>
            <person name="Kiss H."/>
            <person name="Chain P."/>
            <person name="Han C."/>
            <person name="Brettin T."/>
            <person name="Detter J.C."/>
            <person name="Schuler E."/>
            <person name="Goker M."/>
            <person name="Rohde M."/>
            <person name="Bristow J."/>
            <person name="Eisen J.A."/>
            <person name="Markowitz V."/>
            <person name="Hugenholtz P."/>
            <person name="Kyrpides N.C."/>
            <person name="Klenk H.P."/>
        </authorList>
    </citation>
    <scope>NUCLEOTIDE SEQUENCE [LARGE SCALE GENOMIC DNA]</scope>
    <source>
        <strain evidence="2">ATCC 49802 / DSM 20745 / S 6022</strain>
    </source>
</reference>
<name>D1C8U2_SPHTD</name>
<dbReference type="STRING" id="479434.Sthe_2822"/>
<dbReference type="InterPro" id="IPR036412">
    <property type="entry name" value="HAD-like_sf"/>
</dbReference>
<protein>
    <submittedName>
        <fullName evidence="1">HAD-superfamily hydrolase, subfamily IIA</fullName>
    </submittedName>
</protein>
<dbReference type="Proteomes" id="UP000002027">
    <property type="component" value="Chromosome 2"/>
</dbReference>
<evidence type="ECO:0000313" key="2">
    <source>
        <dbReference type="Proteomes" id="UP000002027"/>
    </source>
</evidence>
<dbReference type="OrthoDB" id="148966at2"/>
<dbReference type="EMBL" id="CP001824">
    <property type="protein sequence ID" value="ACZ40235.1"/>
    <property type="molecule type" value="Genomic_DNA"/>
</dbReference>
<keyword evidence="1" id="KW-0378">Hydrolase</keyword>
<dbReference type="AlphaFoldDB" id="D1C8U2"/>
<dbReference type="Pfam" id="PF13344">
    <property type="entry name" value="Hydrolase_6"/>
    <property type="match status" value="1"/>
</dbReference>
<evidence type="ECO:0000313" key="1">
    <source>
        <dbReference type="EMBL" id="ACZ40235.1"/>
    </source>
</evidence>
<accession>D1C8U2</accession>
<dbReference type="InParanoid" id="D1C8U2"/>
<dbReference type="eggNOG" id="COG0647">
    <property type="taxonomic scope" value="Bacteria"/>
</dbReference>